<dbReference type="AlphaFoldDB" id="A0A1G7YQC2"/>
<proteinExistence type="predicted"/>
<dbReference type="PROSITE" id="PS51186">
    <property type="entry name" value="GNAT"/>
    <property type="match status" value="1"/>
</dbReference>
<sequence>MDIKQDNNRFVVVKDSEELGFISYMPNGDVLTVDHTEVSPQLEGQGMGKKLVEQVVQYARNEGKTIDPQCPFAHSVIEKTPEFQDVLAK</sequence>
<dbReference type="SUPFAM" id="SSF55729">
    <property type="entry name" value="Acyl-CoA N-acyltransferases (Nat)"/>
    <property type="match status" value="1"/>
</dbReference>
<dbReference type="InterPro" id="IPR016181">
    <property type="entry name" value="Acyl_CoA_acyltransferase"/>
</dbReference>
<name>A0A1G7YQC2_9BACL</name>
<dbReference type="eggNOG" id="COG2388">
    <property type="taxonomic scope" value="Bacteria"/>
</dbReference>
<reference evidence="2" key="2">
    <citation type="submission" date="2020-06" db="EMBL/GenBank/DDBJ databases">
        <title>Isolation of Planomicrobium glaciei.</title>
        <authorList>
            <person name="Malisova L."/>
            <person name="Safrankova R."/>
            <person name="Jakubu V."/>
            <person name="Spanelova P."/>
        </authorList>
    </citation>
    <scope>NUCLEOTIDE SEQUENCE [LARGE SCALE GENOMIC DNA]</scope>
    <source>
        <strain evidence="2">NRL-ATB46093</strain>
    </source>
</reference>
<dbReference type="GO" id="GO:0016747">
    <property type="term" value="F:acyltransferase activity, transferring groups other than amino-acyl groups"/>
    <property type="evidence" value="ECO:0007669"/>
    <property type="project" value="InterPro"/>
</dbReference>
<dbReference type="STRING" id="459472.SAMN04487975_102140"/>
<dbReference type="PANTHER" id="PTHR31435:SF10">
    <property type="entry name" value="BSR4717 PROTEIN"/>
    <property type="match status" value="1"/>
</dbReference>
<dbReference type="Proteomes" id="UP000509222">
    <property type="component" value="Chromosome"/>
</dbReference>
<dbReference type="OrthoDB" id="9793389at2"/>
<dbReference type="InterPro" id="IPR000182">
    <property type="entry name" value="GNAT_dom"/>
</dbReference>
<keyword evidence="1" id="KW-0808">Transferase</keyword>
<accession>A0A1G7YQC2</accession>
<dbReference type="PROSITE" id="PS51729">
    <property type="entry name" value="GNAT_YJDJ"/>
    <property type="match status" value="1"/>
</dbReference>
<dbReference type="RefSeq" id="WP_053165967.1">
    <property type="nucleotide sequence ID" value="NZ_CP051177.1"/>
</dbReference>
<dbReference type="InterPro" id="IPR045057">
    <property type="entry name" value="Gcn5-rel_NAT"/>
</dbReference>
<organism evidence="1 2">
    <name type="scientific">Planococcus glaciei</name>
    <dbReference type="NCBI Taxonomy" id="459472"/>
    <lineage>
        <taxon>Bacteria</taxon>
        <taxon>Bacillati</taxon>
        <taxon>Bacillota</taxon>
        <taxon>Bacilli</taxon>
        <taxon>Bacillales</taxon>
        <taxon>Caryophanaceae</taxon>
        <taxon>Planococcus</taxon>
    </lineage>
</organism>
<dbReference type="Gene3D" id="3.40.630.30">
    <property type="match status" value="1"/>
</dbReference>
<dbReference type="Pfam" id="PF14542">
    <property type="entry name" value="Acetyltransf_CG"/>
    <property type="match status" value="1"/>
</dbReference>
<evidence type="ECO:0000313" key="1">
    <source>
        <dbReference type="EMBL" id="QKX50671.1"/>
    </source>
</evidence>
<evidence type="ECO:0000313" key="2">
    <source>
        <dbReference type="Proteomes" id="UP000509222"/>
    </source>
</evidence>
<dbReference type="CDD" id="cd04301">
    <property type="entry name" value="NAT_SF"/>
    <property type="match status" value="1"/>
</dbReference>
<dbReference type="PANTHER" id="PTHR31435">
    <property type="entry name" value="PROTEIN NATD1"/>
    <property type="match status" value="1"/>
</dbReference>
<protein>
    <submittedName>
        <fullName evidence="1">N-acetyltransferase</fullName>
    </submittedName>
</protein>
<reference evidence="1 2" key="1">
    <citation type="submission" date="2020-04" db="EMBL/GenBank/DDBJ databases">
        <authorList>
            <person name="Pajer P."/>
            <person name="Broz P."/>
        </authorList>
    </citation>
    <scope>NUCLEOTIDE SEQUENCE [LARGE SCALE GENOMIC DNA]</scope>
    <source>
        <strain evidence="2">NRL-ATB46093</strain>
    </source>
</reference>
<keyword evidence="2" id="KW-1185">Reference proteome</keyword>
<gene>
    <name evidence="1" type="ORF">HF394_08800</name>
</gene>
<dbReference type="InterPro" id="IPR031165">
    <property type="entry name" value="GNAT_YJDJ"/>
</dbReference>
<dbReference type="EMBL" id="CP051177">
    <property type="protein sequence ID" value="QKX50671.1"/>
    <property type="molecule type" value="Genomic_DNA"/>
</dbReference>